<feature type="domain" description="Tyr recombinase" evidence="6">
    <location>
        <begin position="99"/>
        <end position="268"/>
    </location>
</feature>
<reference evidence="8" key="1">
    <citation type="submission" date="2020-01" db="EMBL/GenBank/DDBJ databases">
        <authorList>
            <person name="Meier V. D."/>
            <person name="Meier V D."/>
        </authorList>
    </citation>
    <scope>NUCLEOTIDE SEQUENCE</scope>
    <source>
        <strain evidence="8">HLG_WM_MAG_03</strain>
    </source>
</reference>
<dbReference type="AlphaFoldDB" id="A0A6S6UHA8"/>
<keyword evidence="3 5" id="KW-0238">DNA-binding</keyword>
<gene>
    <name evidence="8" type="ORF">HELGO_WM27507</name>
</gene>
<keyword evidence="4" id="KW-0233">DNA recombination</keyword>
<name>A0A6S6UHA8_9BACT</name>
<dbReference type="PANTHER" id="PTHR30349:SF81">
    <property type="entry name" value="TYROSINE RECOMBINASE XERC"/>
    <property type="match status" value="1"/>
</dbReference>
<evidence type="ECO:0000256" key="1">
    <source>
        <dbReference type="ARBA" id="ARBA00022829"/>
    </source>
</evidence>
<dbReference type="PROSITE" id="PS51900">
    <property type="entry name" value="CB"/>
    <property type="match status" value="1"/>
</dbReference>
<dbReference type="SUPFAM" id="SSF56349">
    <property type="entry name" value="DNA breaking-rejoining enzymes"/>
    <property type="match status" value="1"/>
</dbReference>
<keyword evidence="2" id="KW-0229">DNA integration</keyword>
<dbReference type="EMBL" id="CACVAR010000422">
    <property type="protein sequence ID" value="CAA6827466.1"/>
    <property type="molecule type" value="Genomic_DNA"/>
</dbReference>
<feature type="domain" description="Core-binding (CB)" evidence="7">
    <location>
        <begin position="2"/>
        <end position="83"/>
    </location>
</feature>
<dbReference type="Gene3D" id="1.10.150.130">
    <property type="match status" value="1"/>
</dbReference>
<dbReference type="Gene3D" id="1.10.443.10">
    <property type="entry name" value="Intergrase catalytic core"/>
    <property type="match status" value="1"/>
</dbReference>
<dbReference type="GO" id="GO:0006310">
    <property type="term" value="P:DNA recombination"/>
    <property type="evidence" value="ECO:0007669"/>
    <property type="project" value="UniProtKB-KW"/>
</dbReference>
<dbReference type="InterPro" id="IPR010998">
    <property type="entry name" value="Integrase_recombinase_N"/>
</dbReference>
<dbReference type="InterPro" id="IPR044068">
    <property type="entry name" value="CB"/>
</dbReference>
<dbReference type="PANTHER" id="PTHR30349">
    <property type="entry name" value="PHAGE INTEGRASE-RELATED"/>
    <property type="match status" value="1"/>
</dbReference>
<dbReference type="GO" id="GO:0015074">
    <property type="term" value="P:DNA integration"/>
    <property type="evidence" value="ECO:0007669"/>
    <property type="project" value="UniProtKB-KW"/>
</dbReference>
<dbReference type="InterPro" id="IPR011010">
    <property type="entry name" value="DNA_brk_join_enz"/>
</dbReference>
<dbReference type="InterPro" id="IPR050090">
    <property type="entry name" value="Tyrosine_recombinase_XerCD"/>
</dbReference>
<dbReference type="PROSITE" id="PS51898">
    <property type="entry name" value="TYR_RECOMBINASE"/>
    <property type="match status" value="1"/>
</dbReference>
<organism evidence="8">
    <name type="scientific">uncultured Sulfurovum sp</name>
    <dbReference type="NCBI Taxonomy" id="269237"/>
    <lineage>
        <taxon>Bacteria</taxon>
        <taxon>Pseudomonadati</taxon>
        <taxon>Campylobacterota</taxon>
        <taxon>Epsilonproteobacteria</taxon>
        <taxon>Campylobacterales</taxon>
        <taxon>Sulfurovaceae</taxon>
        <taxon>Sulfurovum</taxon>
        <taxon>environmental samples</taxon>
    </lineage>
</organism>
<dbReference type="InterPro" id="IPR013762">
    <property type="entry name" value="Integrase-like_cat_sf"/>
</dbReference>
<sequence length="280" mass="32057">MISLKENFNNFLFYLTKVRGYASTSIVTYENTFKEVNALAHYYEEDEKLILDITPLRLKNVNNSKKTISKKLSAVRSFIKFMQEQQEVNIKLIGDSVIKVPKTLPKPIDNALIEEVLNTSSRKEYLIISLLYGLGLRISELATLKIDDISLKWVQVQGKGNKSRQIPLLQNLHTKVNEYIKQEKPQIFLFEKEGQQMSSSQIRYLFTKVFKKCGIKATPHQLRHSFATHLLNNGARISDVSELLGHSSMVSTQIYTELSSSKKLNEYAKAHPLCQADSKK</sequence>
<accession>A0A6S6UHA8</accession>
<proteinExistence type="predicted"/>
<evidence type="ECO:0000256" key="2">
    <source>
        <dbReference type="ARBA" id="ARBA00022908"/>
    </source>
</evidence>
<evidence type="ECO:0000259" key="7">
    <source>
        <dbReference type="PROSITE" id="PS51900"/>
    </source>
</evidence>
<evidence type="ECO:0000256" key="4">
    <source>
        <dbReference type="ARBA" id="ARBA00023172"/>
    </source>
</evidence>
<evidence type="ECO:0000259" key="6">
    <source>
        <dbReference type="PROSITE" id="PS51898"/>
    </source>
</evidence>
<evidence type="ECO:0000256" key="3">
    <source>
        <dbReference type="ARBA" id="ARBA00023125"/>
    </source>
</evidence>
<dbReference type="InterPro" id="IPR002104">
    <property type="entry name" value="Integrase_catalytic"/>
</dbReference>
<dbReference type="GO" id="GO:0003677">
    <property type="term" value="F:DNA binding"/>
    <property type="evidence" value="ECO:0007669"/>
    <property type="project" value="UniProtKB-UniRule"/>
</dbReference>
<dbReference type="Pfam" id="PF00589">
    <property type="entry name" value="Phage_integrase"/>
    <property type="match status" value="1"/>
</dbReference>
<evidence type="ECO:0000256" key="5">
    <source>
        <dbReference type="PROSITE-ProRule" id="PRU01248"/>
    </source>
</evidence>
<protein>
    <submittedName>
        <fullName evidence="8">Tyrosine recombinase XerC</fullName>
    </submittedName>
</protein>
<keyword evidence="1" id="KW-0159">Chromosome partition</keyword>
<dbReference type="GO" id="GO:0007059">
    <property type="term" value="P:chromosome segregation"/>
    <property type="evidence" value="ECO:0007669"/>
    <property type="project" value="UniProtKB-KW"/>
</dbReference>
<evidence type="ECO:0000313" key="8">
    <source>
        <dbReference type="EMBL" id="CAA6827466.1"/>
    </source>
</evidence>